<reference evidence="2" key="1">
    <citation type="submission" date="2021-04" db="EMBL/GenBank/DDBJ databases">
        <authorList>
            <person name="Zhang D.-C."/>
        </authorList>
    </citation>
    <scope>NUCLEOTIDE SEQUENCE</scope>
    <source>
        <strain evidence="2">CGMCC 1.15697</strain>
    </source>
</reference>
<evidence type="ECO:0000313" key="3">
    <source>
        <dbReference type="Proteomes" id="UP000672602"/>
    </source>
</evidence>
<dbReference type="Proteomes" id="UP000672602">
    <property type="component" value="Unassembled WGS sequence"/>
</dbReference>
<dbReference type="SUPFAM" id="SSF47413">
    <property type="entry name" value="lambda repressor-like DNA-binding domains"/>
    <property type="match status" value="1"/>
</dbReference>
<comment type="caution">
    <text evidence="2">The sequence shown here is derived from an EMBL/GenBank/DDBJ whole genome shotgun (WGS) entry which is preliminary data.</text>
</comment>
<organism evidence="2 3">
    <name type="scientific">Marivibrio halodurans</name>
    <dbReference type="NCBI Taxonomy" id="2039722"/>
    <lineage>
        <taxon>Bacteria</taxon>
        <taxon>Pseudomonadati</taxon>
        <taxon>Pseudomonadota</taxon>
        <taxon>Alphaproteobacteria</taxon>
        <taxon>Rhodospirillales</taxon>
        <taxon>Rhodospirillaceae</taxon>
        <taxon>Marivibrio</taxon>
    </lineage>
</organism>
<keyword evidence="3" id="KW-1185">Reference proteome</keyword>
<dbReference type="CDD" id="cd00093">
    <property type="entry name" value="HTH_XRE"/>
    <property type="match status" value="1"/>
</dbReference>
<protein>
    <submittedName>
        <fullName evidence="2">Helix-turn-helix transcriptional regulator</fullName>
    </submittedName>
</protein>
<dbReference type="EMBL" id="JAGMWN010000002">
    <property type="protein sequence ID" value="MBP5856645.1"/>
    <property type="molecule type" value="Genomic_DNA"/>
</dbReference>
<dbReference type="PROSITE" id="PS50943">
    <property type="entry name" value="HTH_CROC1"/>
    <property type="match status" value="1"/>
</dbReference>
<name>A0A8J7RYC5_9PROT</name>
<dbReference type="GO" id="GO:0003677">
    <property type="term" value="F:DNA binding"/>
    <property type="evidence" value="ECO:0007669"/>
    <property type="project" value="InterPro"/>
</dbReference>
<dbReference type="Pfam" id="PF01381">
    <property type="entry name" value="HTH_3"/>
    <property type="match status" value="1"/>
</dbReference>
<dbReference type="InterPro" id="IPR010982">
    <property type="entry name" value="Lambda_DNA-bd_dom_sf"/>
</dbReference>
<sequence>MTQQVLAEKAGVSFQQIQKYEKGSNRMGASRLVGIAEILNVPVNALFQDIDLAGAAATSPPLDRDAAKVARDWRAIRDDRTRNVMRDVIRALSGKN</sequence>
<dbReference type="AlphaFoldDB" id="A0A8J7RYC5"/>
<evidence type="ECO:0000259" key="1">
    <source>
        <dbReference type="PROSITE" id="PS50943"/>
    </source>
</evidence>
<feature type="domain" description="HTH cro/C1-type" evidence="1">
    <location>
        <begin position="1"/>
        <end position="46"/>
    </location>
</feature>
<accession>A0A8J7RYC5</accession>
<dbReference type="Gene3D" id="1.10.260.40">
    <property type="entry name" value="lambda repressor-like DNA-binding domains"/>
    <property type="match status" value="1"/>
</dbReference>
<gene>
    <name evidence="2" type="ORF">KAJ83_06470</name>
</gene>
<proteinExistence type="predicted"/>
<evidence type="ECO:0000313" key="2">
    <source>
        <dbReference type="EMBL" id="MBP5856645.1"/>
    </source>
</evidence>
<dbReference type="InterPro" id="IPR001387">
    <property type="entry name" value="Cro/C1-type_HTH"/>
</dbReference>